<evidence type="ECO:0000313" key="1">
    <source>
        <dbReference type="EMBL" id="ABZ07492.1"/>
    </source>
</evidence>
<organism evidence="1">
    <name type="scientific">uncultured marine microorganism HF4000_ANIW137G21</name>
    <dbReference type="NCBI Taxonomy" id="455530"/>
    <lineage>
        <taxon>unclassified sequences</taxon>
        <taxon>environmental samples</taxon>
    </lineage>
</organism>
<reference evidence="1" key="1">
    <citation type="journal article" date="2008" name="ISME J.">
        <title>Genomic patterns of recombination, clonal divergence and environment in marine microbial populations.</title>
        <authorList>
            <person name="Konstantinidis K.T."/>
            <person name="Delong E.F."/>
        </authorList>
    </citation>
    <scope>NUCLEOTIDE SEQUENCE</scope>
</reference>
<proteinExistence type="predicted"/>
<sequence length="299" mass="32932">MPNRRSQAQNTARTYMDEVRLTWDVVGFDDPKGGRILLWPHIPCLRMPSELRTREHWDCLGLLASADEVAYWPEEEREDLASPSIHIDAALASGTILGRLLDDLDALEVSGPAIPDPEPMRLLHHARNARGGLPIYALEPQMEDESWLGWLERSADAQVNFGTLLSRITVGRRWKRIRSEATAWVAQARGVNAELGAASASAAAWWAEECSGLTPELITERDQRMAARMRGALANMRGAWPNLDDSSVNSVEGRVDDSDTRGPVLLVPVHQARMGGLVASLGAWPDAESVEALDAFGKE</sequence>
<name>B3T4I3_9ZZZZ</name>
<accession>B3T4I3</accession>
<dbReference type="AlphaFoldDB" id="B3T4I3"/>
<protein>
    <submittedName>
        <fullName evidence="1">Uncharacterized protein</fullName>
    </submittedName>
</protein>
<gene>
    <name evidence="1" type="ORF">ALOHA_HF4000ANIW137G21ctg1g21</name>
</gene>
<dbReference type="EMBL" id="EU016601">
    <property type="protein sequence ID" value="ABZ07492.1"/>
    <property type="molecule type" value="Genomic_DNA"/>
</dbReference>